<accession>A0A448WW81</accession>
<feature type="compositionally biased region" description="Pro residues" evidence="1">
    <location>
        <begin position="211"/>
        <end position="223"/>
    </location>
</feature>
<dbReference type="Proteomes" id="UP000784294">
    <property type="component" value="Unassembled WGS sequence"/>
</dbReference>
<proteinExistence type="predicted"/>
<comment type="caution">
    <text evidence="2">The sequence shown here is derived from an EMBL/GenBank/DDBJ whole genome shotgun (WGS) entry which is preliminary data.</text>
</comment>
<organism evidence="2 3">
    <name type="scientific">Protopolystoma xenopodis</name>
    <dbReference type="NCBI Taxonomy" id="117903"/>
    <lineage>
        <taxon>Eukaryota</taxon>
        <taxon>Metazoa</taxon>
        <taxon>Spiralia</taxon>
        <taxon>Lophotrochozoa</taxon>
        <taxon>Platyhelminthes</taxon>
        <taxon>Monogenea</taxon>
        <taxon>Polyopisthocotylea</taxon>
        <taxon>Polystomatidea</taxon>
        <taxon>Polystomatidae</taxon>
        <taxon>Protopolystoma</taxon>
    </lineage>
</organism>
<reference evidence="2" key="1">
    <citation type="submission" date="2018-11" db="EMBL/GenBank/DDBJ databases">
        <authorList>
            <consortium name="Pathogen Informatics"/>
        </authorList>
    </citation>
    <scope>NUCLEOTIDE SEQUENCE</scope>
</reference>
<keyword evidence="3" id="KW-1185">Reference proteome</keyword>
<sequence length="223" mass="23724">MAVNSEGVCQWALRCVVSRNGAQDGVEGVKRDNVKSQKTLRLAVAHEMNCFTRTPAQAIALDSAPFEQMGILPFSFPLETPRHRRTIHPRLPLRPCPTRLWQPVAIATQPSTGVAEVRADRSTNRPLPTLETQARRGRGARMGPTNGRSAQDRSSGTSPAPLPAAPHPEVGGTGQSAADPFIKDRPPAGPARTARKPANRGFAVAGSSPVHSPPPPPPPPPPP</sequence>
<name>A0A448WW81_9PLAT</name>
<gene>
    <name evidence="2" type="ORF">PXEA_LOCUS15136</name>
</gene>
<evidence type="ECO:0000313" key="2">
    <source>
        <dbReference type="EMBL" id="VEL21696.1"/>
    </source>
</evidence>
<protein>
    <submittedName>
        <fullName evidence="2">Uncharacterized protein</fullName>
    </submittedName>
</protein>
<feature type="compositionally biased region" description="Polar residues" evidence="1">
    <location>
        <begin position="146"/>
        <end position="158"/>
    </location>
</feature>
<dbReference type="EMBL" id="CAAALY010052618">
    <property type="protein sequence ID" value="VEL21696.1"/>
    <property type="molecule type" value="Genomic_DNA"/>
</dbReference>
<evidence type="ECO:0000313" key="3">
    <source>
        <dbReference type="Proteomes" id="UP000784294"/>
    </source>
</evidence>
<feature type="non-terminal residue" evidence="2">
    <location>
        <position position="223"/>
    </location>
</feature>
<dbReference type="AlphaFoldDB" id="A0A448WW81"/>
<feature type="region of interest" description="Disordered" evidence="1">
    <location>
        <begin position="110"/>
        <end position="223"/>
    </location>
</feature>
<evidence type="ECO:0000256" key="1">
    <source>
        <dbReference type="SAM" id="MobiDB-lite"/>
    </source>
</evidence>